<feature type="region of interest" description="Disordered" evidence="1">
    <location>
        <begin position="1"/>
        <end position="41"/>
    </location>
</feature>
<dbReference type="AlphaFoldDB" id="A0AAW1QFY4"/>
<gene>
    <name evidence="2" type="ORF">WJX72_009210</name>
</gene>
<feature type="region of interest" description="Disordered" evidence="1">
    <location>
        <begin position="138"/>
        <end position="201"/>
    </location>
</feature>
<protein>
    <submittedName>
        <fullName evidence="2">Uncharacterized protein</fullName>
    </submittedName>
</protein>
<evidence type="ECO:0000313" key="3">
    <source>
        <dbReference type="Proteomes" id="UP001489004"/>
    </source>
</evidence>
<comment type="caution">
    <text evidence="2">The sequence shown here is derived from an EMBL/GenBank/DDBJ whole genome shotgun (WGS) entry which is preliminary data.</text>
</comment>
<feature type="compositionally biased region" description="Basic and acidic residues" evidence="1">
    <location>
        <begin position="183"/>
        <end position="201"/>
    </location>
</feature>
<proteinExistence type="predicted"/>
<reference evidence="2 3" key="1">
    <citation type="journal article" date="2024" name="Nat. Commun.">
        <title>Phylogenomics reveals the evolutionary origins of lichenization in chlorophyte algae.</title>
        <authorList>
            <person name="Puginier C."/>
            <person name="Libourel C."/>
            <person name="Otte J."/>
            <person name="Skaloud P."/>
            <person name="Haon M."/>
            <person name="Grisel S."/>
            <person name="Petersen M."/>
            <person name="Berrin J.G."/>
            <person name="Delaux P.M."/>
            <person name="Dal Grande F."/>
            <person name="Keller J."/>
        </authorList>
    </citation>
    <scope>NUCLEOTIDE SEQUENCE [LARGE SCALE GENOMIC DNA]</scope>
    <source>
        <strain evidence="2 3">SAG 2043</strain>
    </source>
</reference>
<organism evidence="2 3">
    <name type="scientific">[Myrmecia] bisecta</name>
    <dbReference type="NCBI Taxonomy" id="41462"/>
    <lineage>
        <taxon>Eukaryota</taxon>
        <taxon>Viridiplantae</taxon>
        <taxon>Chlorophyta</taxon>
        <taxon>core chlorophytes</taxon>
        <taxon>Trebouxiophyceae</taxon>
        <taxon>Trebouxiales</taxon>
        <taxon>Trebouxiaceae</taxon>
        <taxon>Myrmecia</taxon>
    </lineage>
</organism>
<dbReference type="EMBL" id="JALJOR010000003">
    <property type="protein sequence ID" value="KAK9820342.1"/>
    <property type="molecule type" value="Genomic_DNA"/>
</dbReference>
<evidence type="ECO:0000256" key="1">
    <source>
        <dbReference type="SAM" id="MobiDB-lite"/>
    </source>
</evidence>
<keyword evidence="3" id="KW-1185">Reference proteome</keyword>
<dbReference type="Proteomes" id="UP001489004">
    <property type="component" value="Unassembled WGS sequence"/>
</dbReference>
<feature type="region of interest" description="Disordered" evidence="1">
    <location>
        <begin position="84"/>
        <end position="114"/>
    </location>
</feature>
<evidence type="ECO:0000313" key="2">
    <source>
        <dbReference type="EMBL" id="KAK9820342.1"/>
    </source>
</evidence>
<accession>A0AAW1QFY4</accession>
<feature type="compositionally biased region" description="Basic and acidic residues" evidence="1">
    <location>
        <begin position="105"/>
        <end position="114"/>
    </location>
</feature>
<sequence>MPQQGTARHVQADYPPACLPRSLQRFSGKDNSLPLSGKEPKTVMTMLRATRITAGLQAQAPAARPMQNARLPCTARRTVHLQPAFPGEDAPGTGSRHFPEGMPSRSHEYEKPERFDMKSTRECYKEFPLLVRASSPLFSNPSEDLRQPAGLVVQRAPDMGPTTGQRKRPEPIDPEGPLRPRLHHSERPEDLQREVASRKGC</sequence>
<name>A0AAW1QFY4_9CHLO</name>